<dbReference type="NCBIfam" id="TIGR03639">
    <property type="entry name" value="cas1_NMENI"/>
    <property type="match status" value="1"/>
</dbReference>
<keyword evidence="4 10" id="KW-0378">Hydrolase</keyword>
<dbReference type="PANTHER" id="PTHR34353:SF2">
    <property type="entry name" value="CRISPR-ASSOCIATED ENDONUCLEASE CAS1 1"/>
    <property type="match status" value="1"/>
</dbReference>
<evidence type="ECO:0000256" key="2">
    <source>
        <dbReference type="ARBA" id="ARBA00022723"/>
    </source>
</evidence>
<keyword evidence="1 10" id="KW-0540">Nuclease</keyword>
<evidence type="ECO:0000313" key="12">
    <source>
        <dbReference type="Proteomes" id="UP001058120"/>
    </source>
</evidence>
<dbReference type="EMBL" id="CP065938">
    <property type="protein sequence ID" value="UWX05230.1"/>
    <property type="molecule type" value="Genomic_DNA"/>
</dbReference>
<dbReference type="EC" id="3.1.-.-" evidence="10"/>
<dbReference type="InterPro" id="IPR042206">
    <property type="entry name" value="CRISPR-assoc_Cas1_C"/>
</dbReference>
<feature type="binding site" evidence="10">
    <location>
        <position position="213"/>
    </location>
    <ligand>
        <name>Mn(2+)</name>
        <dbReference type="ChEBI" id="CHEBI:29035"/>
    </ligand>
</feature>
<name>A0ABY5XZN6_9BACT</name>
<keyword evidence="7 10" id="KW-0238">DNA-binding</keyword>
<keyword evidence="3 10" id="KW-0255">Endonuclease</keyword>
<proteinExistence type="inferred from homology"/>
<keyword evidence="12" id="KW-1185">Reference proteome</keyword>
<feature type="binding site" evidence="10">
    <location>
        <position position="228"/>
    </location>
    <ligand>
        <name>Mn(2+)</name>
        <dbReference type="ChEBI" id="CHEBI:29035"/>
    </ligand>
</feature>
<sequence length="305" mass="34504">MASHILEIAENNRYLSIAHGNVCVKEQEKIIARIPLDMLACVMLTAQGVTVSKTFLMSMGEANIPVLIMGSNYLPVSMALPVSSHYRHLIVAQEQVRAGEVIKKQIWQKIVIEKIRNQAEALEKCVLPHDSAVKKHVEKLKFLAQRVRSGDKDNKEGQAAQIYWQALFGRGFLRDVEEEGINSFLNYGYAVVRAVCARALCASGLLPLFGVHHHNQFNAFCLADDIMEPFRPFVDCLVYEYVQKNEVLVLDTQAKRFLSSILQNPFYLQKEESTLLPLVLKAAQGIYKSYCAKEVLLEFPHLKEQ</sequence>
<evidence type="ECO:0000313" key="11">
    <source>
        <dbReference type="EMBL" id="UWX05230.1"/>
    </source>
</evidence>
<dbReference type="InterPro" id="IPR042211">
    <property type="entry name" value="CRISPR-assoc_Cas1_N"/>
</dbReference>
<keyword evidence="2 10" id="KW-0479">Metal-binding</keyword>
<keyword evidence="8 10" id="KW-0464">Manganese</keyword>
<feature type="binding site" evidence="10">
    <location>
        <position position="156"/>
    </location>
    <ligand>
        <name>Mn(2+)</name>
        <dbReference type="ChEBI" id="CHEBI:29035"/>
    </ligand>
</feature>
<evidence type="ECO:0000256" key="7">
    <source>
        <dbReference type="ARBA" id="ARBA00023125"/>
    </source>
</evidence>
<evidence type="ECO:0000256" key="8">
    <source>
        <dbReference type="ARBA" id="ARBA00023211"/>
    </source>
</evidence>
<dbReference type="GO" id="GO:0004519">
    <property type="term" value="F:endonuclease activity"/>
    <property type="evidence" value="ECO:0007669"/>
    <property type="project" value="UniProtKB-KW"/>
</dbReference>
<comment type="subunit">
    <text evidence="9 10">Homodimer, forms a heterotetramer with a Cas2 homodimer.</text>
</comment>
<dbReference type="InterPro" id="IPR019855">
    <property type="entry name" value="CRISPR-assoc_Cas1_NMENI"/>
</dbReference>
<evidence type="ECO:0000256" key="1">
    <source>
        <dbReference type="ARBA" id="ARBA00022722"/>
    </source>
</evidence>
<dbReference type="PANTHER" id="PTHR34353">
    <property type="entry name" value="CRISPR-ASSOCIATED ENDONUCLEASE CAS1 1"/>
    <property type="match status" value="1"/>
</dbReference>
<evidence type="ECO:0000256" key="4">
    <source>
        <dbReference type="ARBA" id="ARBA00022801"/>
    </source>
</evidence>
<dbReference type="RefSeq" id="WP_334314798.1">
    <property type="nucleotide sequence ID" value="NZ_CP065938.1"/>
</dbReference>
<dbReference type="InterPro" id="IPR050646">
    <property type="entry name" value="Cas1"/>
</dbReference>
<evidence type="ECO:0000256" key="3">
    <source>
        <dbReference type="ARBA" id="ARBA00022759"/>
    </source>
</evidence>
<keyword evidence="6 10" id="KW-0051">Antiviral defense</keyword>
<dbReference type="Proteomes" id="UP001058120">
    <property type="component" value="Chromosome"/>
</dbReference>
<reference evidence="11" key="1">
    <citation type="submission" date="2020-12" db="EMBL/GenBank/DDBJ databases">
        <title>Taurinivorans muris gen. nov., sp. nov., fundamental and realized metabolic niche of a ubiquitous sulfidogenic bacterium in the murine intestine.</title>
        <authorList>
            <person name="Ye H."/>
            <person name="Hanson B.T."/>
            <person name="Loy A."/>
        </authorList>
    </citation>
    <scope>NUCLEOTIDE SEQUENCE</scope>
    <source>
        <strain evidence="11">LT0009</strain>
    </source>
</reference>
<dbReference type="InterPro" id="IPR002729">
    <property type="entry name" value="CRISPR-assoc_Cas1"/>
</dbReference>
<organism evidence="11 12">
    <name type="scientific">Taurinivorans muris</name>
    <dbReference type="NCBI Taxonomy" id="2787751"/>
    <lineage>
        <taxon>Bacteria</taxon>
        <taxon>Pseudomonadati</taxon>
        <taxon>Thermodesulfobacteriota</taxon>
        <taxon>Desulfovibrionia</taxon>
        <taxon>Desulfovibrionales</taxon>
        <taxon>Desulfovibrionaceae</taxon>
        <taxon>Taurinivorans</taxon>
    </lineage>
</organism>
<comment type="cofactor">
    <cofactor evidence="10">
        <name>Mg(2+)</name>
        <dbReference type="ChEBI" id="CHEBI:18420"/>
    </cofactor>
    <cofactor evidence="10">
        <name>Mn(2+)</name>
        <dbReference type="ChEBI" id="CHEBI:29035"/>
    </cofactor>
</comment>
<dbReference type="NCBIfam" id="TIGR00287">
    <property type="entry name" value="cas1"/>
    <property type="match status" value="1"/>
</dbReference>
<dbReference type="Gene3D" id="3.100.10.20">
    <property type="entry name" value="CRISPR-associated endonuclease Cas1, N-terminal domain"/>
    <property type="match status" value="1"/>
</dbReference>
<evidence type="ECO:0000256" key="5">
    <source>
        <dbReference type="ARBA" id="ARBA00022842"/>
    </source>
</evidence>
<comment type="function">
    <text evidence="10">CRISPR (clustered regularly interspaced short palindromic repeat), is an adaptive immune system that provides protection against mobile genetic elements (viruses, transposable elements and conjugative plasmids). CRISPR clusters contain spacers, sequences complementary to antecedent mobile elements, and target invading nucleic acids. CRISPR clusters are transcribed and processed into CRISPR RNA (crRNA). Acts as a dsDNA endonuclease. Involved in the integration of spacer DNA into the CRISPR cassette.</text>
</comment>
<dbReference type="Pfam" id="PF01867">
    <property type="entry name" value="Cas_Cas1"/>
    <property type="match status" value="1"/>
</dbReference>
<evidence type="ECO:0000256" key="6">
    <source>
        <dbReference type="ARBA" id="ARBA00023118"/>
    </source>
</evidence>
<keyword evidence="5 10" id="KW-0460">Magnesium</keyword>
<dbReference type="HAMAP" id="MF_01470">
    <property type="entry name" value="Cas1"/>
    <property type="match status" value="1"/>
</dbReference>
<gene>
    <name evidence="10 11" type="primary">cas1</name>
    <name evidence="11" type="ORF">JBF11_07150</name>
</gene>
<comment type="similarity">
    <text evidence="10">Belongs to the CRISPR-associated endonuclease Cas1 family.</text>
</comment>
<dbReference type="Gene3D" id="1.20.120.920">
    <property type="entry name" value="CRISPR-associated endonuclease Cas1, C-terminal domain"/>
    <property type="match status" value="1"/>
</dbReference>
<protein>
    <recommendedName>
        <fullName evidence="10">CRISPR-associated endonuclease Cas1</fullName>
        <ecNumber evidence="10">3.1.-.-</ecNumber>
    </recommendedName>
</protein>
<evidence type="ECO:0000256" key="10">
    <source>
        <dbReference type="HAMAP-Rule" id="MF_01470"/>
    </source>
</evidence>
<accession>A0ABY5XZN6</accession>
<evidence type="ECO:0000256" key="9">
    <source>
        <dbReference type="ARBA" id="ARBA00038592"/>
    </source>
</evidence>